<evidence type="ECO:0000256" key="3">
    <source>
        <dbReference type="ARBA" id="ARBA00022692"/>
    </source>
</evidence>
<dbReference type="SUPFAM" id="SSF161098">
    <property type="entry name" value="MetI-like"/>
    <property type="match status" value="1"/>
</dbReference>
<dbReference type="PANTHER" id="PTHR43839:SF3">
    <property type="entry name" value="OLIGOPEPTIDE ABC TRANSPORTER, PERMEASE PROTEIN"/>
    <property type="match status" value="1"/>
</dbReference>
<dbReference type="CDD" id="cd06261">
    <property type="entry name" value="TM_PBP2"/>
    <property type="match status" value="1"/>
</dbReference>
<name>A0A4U1MLN6_9BACL</name>
<evidence type="ECO:0000256" key="2">
    <source>
        <dbReference type="ARBA" id="ARBA00022448"/>
    </source>
</evidence>
<evidence type="ECO:0000256" key="5">
    <source>
        <dbReference type="ARBA" id="ARBA00023136"/>
    </source>
</evidence>
<dbReference type="AlphaFoldDB" id="A0A4U1MLN6"/>
<evidence type="ECO:0000256" key="6">
    <source>
        <dbReference type="RuleBase" id="RU363032"/>
    </source>
</evidence>
<dbReference type="PANTHER" id="PTHR43839">
    <property type="entry name" value="OPPC IN A BINDING PROTEIN-DEPENDENT TRANSPORT SYSTEM"/>
    <property type="match status" value="1"/>
</dbReference>
<dbReference type="Pfam" id="PF00528">
    <property type="entry name" value="BPD_transp_1"/>
    <property type="match status" value="1"/>
</dbReference>
<dbReference type="PROSITE" id="PS50928">
    <property type="entry name" value="ABC_TM1"/>
    <property type="match status" value="1"/>
</dbReference>
<reference evidence="8 9" key="1">
    <citation type="submission" date="2019-04" db="EMBL/GenBank/DDBJ databases">
        <title>Genome sequence of Bacillus hwajinpoensis strain Y2.</title>
        <authorList>
            <person name="Fair J.L."/>
            <person name="Maclea K.S."/>
        </authorList>
    </citation>
    <scope>NUCLEOTIDE SEQUENCE [LARGE SCALE GENOMIC DNA]</scope>
    <source>
        <strain evidence="8 9">Y2</strain>
    </source>
</reference>
<comment type="subcellular location">
    <subcellularLocation>
        <location evidence="6">Cell membrane</location>
        <topology evidence="6">Multi-pass membrane protein</topology>
    </subcellularLocation>
    <subcellularLocation>
        <location evidence="1">Membrane</location>
        <topology evidence="1">Multi-pass membrane protein</topology>
    </subcellularLocation>
</comment>
<feature type="transmembrane region" description="Helical" evidence="6">
    <location>
        <begin position="82"/>
        <end position="108"/>
    </location>
</feature>
<evidence type="ECO:0000313" key="9">
    <source>
        <dbReference type="Proteomes" id="UP000310541"/>
    </source>
</evidence>
<organism evidence="8 9">
    <name type="scientific">Guptibacillus hwajinpoensis</name>
    <dbReference type="NCBI Taxonomy" id="208199"/>
    <lineage>
        <taxon>Bacteria</taxon>
        <taxon>Bacillati</taxon>
        <taxon>Bacillota</taxon>
        <taxon>Bacilli</taxon>
        <taxon>Bacillales</taxon>
        <taxon>Guptibacillaceae</taxon>
        <taxon>Guptibacillus</taxon>
    </lineage>
</organism>
<keyword evidence="3 6" id="KW-0812">Transmembrane</keyword>
<feature type="transmembrane region" description="Helical" evidence="6">
    <location>
        <begin position="128"/>
        <end position="147"/>
    </location>
</feature>
<dbReference type="InterPro" id="IPR000515">
    <property type="entry name" value="MetI-like"/>
</dbReference>
<keyword evidence="2 6" id="KW-0813">Transport</keyword>
<dbReference type="InterPro" id="IPR035906">
    <property type="entry name" value="MetI-like_sf"/>
</dbReference>
<sequence>MRKLSLIRNKPLLGGGLFIVLLLIGSILYGLFFDPQEPQKVLLDENNKAVALAPFPPLSKFPLGSDLDGNNLVLNILEGAKFTVGLSILVAFFRMVVSFVGGYILYLLPGSFRRILDGLANALHYAPVTIFTYVLIAPVILSFSWSYDTSTKVIFPMLVLILISVPVLSLYVQNELHLIEEKEFIESAKVMGGSHFQIFRKHMAPFLYPKLFVVFIQQVGQVLIVFAHLGLLNVFIGGSDIRIMEYDYDTGEATIEVFSMSNEWAGLIAQNFQYVSSFPWMVLAPVMAFALTILAVNSIVYGLSHPYTYRKRRKKSIESSTPHLIREDSFHMRG</sequence>
<feature type="transmembrane region" description="Helical" evidence="6">
    <location>
        <begin position="153"/>
        <end position="172"/>
    </location>
</feature>
<evidence type="ECO:0000256" key="4">
    <source>
        <dbReference type="ARBA" id="ARBA00022989"/>
    </source>
</evidence>
<feature type="transmembrane region" description="Helical" evidence="6">
    <location>
        <begin position="280"/>
        <end position="304"/>
    </location>
</feature>
<dbReference type="Gene3D" id="1.10.3720.10">
    <property type="entry name" value="MetI-like"/>
    <property type="match status" value="1"/>
</dbReference>
<proteinExistence type="inferred from homology"/>
<feature type="transmembrane region" description="Helical" evidence="6">
    <location>
        <begin position="12"/>
        <end position="32"/>
    </location>
</feature>
<dbReference type="RefSeq" id="WP_136945338.1">
    <property type="nucleotide sequence ID" value="NZ_SWFM01000001.1"/>
</dbReference>
<protein>
    <submittedName>
        <fullName evidence="8">ABC transporter permease subunit</fullName>
    </submittedName>
</protein>
<dbReference type="EMBL" id="SWFM01000001">
    <property type="protein sequence ID" value="TKD71462.1"/>
    <property type="molecule type" value="Genomic_DNA"/>
</dbReference>
<evidence type="ECO:0000256" key="1">
    <source>
        <dbReference type="ARBA" id="ARBA00004141"/>
    </source>
</evidence>
<dbReference type="OrthoDB" id="2155652at2"/>
<feature type="transmembrane region" description="Helical" evidence="6">
    <location>
        <begin position="211"/>
        <end position="236"/>
    </location>
</feature>
<comment type="caution">
    <text evidence="8">The sequence shown here is derived from an EMBL/GenBank/DDBJ whole genome shotgun (WGS) entry which is preliminary data.</text>
</comment>
<feature type="domain" description="ABC transmembrane type-1" evidence="7">
    <location>
        <begin position="84"/>
        <end position="300"/>
    </location>
</feature>
<dbReference type="GO" id="GO:0005886">
    <property type="term" value="C:plasma membrane"/>
    <property type="evidence" value="ECO:0007669"/>
    <property type="project" value="UniProtKB-SubCell"/>
</dbReference>
<evidence type="ECO:0000313" key="8">
    <source>
        <dbReference type="EMBL" id="TKD71462.1"/>
    </source>
</evidence>
<keyword evidence="5 6" id="KW-0472">Membrane</keyword>
<keyword evidence="4 6" id="KW-1133">Transmembrane helix</keyword>
<dbReference type="GO" id="GO:0055085">
    <property type="term" value="P:transmembrane transport"/>
    <property type="evidence" value="ECO:0007669"/>
    <property type="project" value="InterPro"/>
</dbReference>
<comment type="similarity">
    <text evidence="6">Belongs to the binding-protein-dependent transport system permease family.</text>
</comment>
<gene>
    <name evidence="8" type="ORF">FBF83_01225</name>
</gene>
<evidence type="ECO:0000259" key="7">
    <source>
        <dbReference type="PROSITE" id="PS50928"/>
    </source>
</evidence>
<accession>A0A4U1MLN6</accession>
<dbReference type="Proteomes" id="UP000310541">
    <property type="component" value="Unassembled WGS sequence"/>
</dbReference>